<dbReference type="EMBL" id="WLZX01000021">
    <property type="protein sequence ID" value="MTD29433.1"/>
    <property type="molecule type" value="Genomic_DNA"/>
</dbReference>
<reference evidence="2 3" key="1">
    <citation type="submission" date="2019-11" db="EMBL/GenBank/DDBJ databases">
        <title>Erwinia sp. nov., isolated from feces of birds in Tibet plateau of China.</title>
        <authorList>
            <person name="Ge Y."/>
        </authorList>
    </citation>
    <scope>NUCLEOTIDE SEQUENCE [LARGE SCALE GENOMIC DNA]</scope>
    <source>
        <strain evidence="2 3">J316</strain>
    </source>
</reference>
<gene>
    <name evidence="2" type="ORF">GK011_21155</name>
</gene>
<organism evidence="2 3">
    <name type="scientific">Erwinia sorbitola</name>
    <dbReference type="NCBI Taxonomy" id="2681984"/>
    <lineage>
        <taxon>Bacteria</taxon>
        <taxon>Pseudomonadati</taxon>
        <taxon>Pseudomonadota</taxon>
        <taxon>Gammaproteobacteria</taxon>
        <taxon>Enterobacterales</taxon>
        <taxon>Erwiniaceae</taxon>
        <taxon>Erwinia</taxon>
    </lineage>
</organism>
<name>A0ABW9RGS5_9GAMM</name>
<comment type="caution">
    <text evidence="2">The sequence shown here is derived from an EMBL/GenBank/DDBJ whole genome shotgun (WGS) entry which is preliminary data.</text>
</comment>
<dbReference type="Pfam" id="PF05593">
    <property type="entry name" value="RHS_repeat"/>
    <property type="match status" value="1"/>
</dbReference>
<accession>A0ABW9RGS5</accession>
<evidence type="ECO:0000313" key="2">
    <source>
        <dbReference type="EMBL" id="MTD29433.1"/>
    </source>
</evidence>
<protein>
    <recommendedName>
        <fullName evidence="4">RHS repeat protein</fullName>
    </recommendedName>
</protein>
<evidence type="ECO:0000256" key="1">
    <source>
        <dbReference type="SAM" id="MobiDB-lite"/>
    </source>
</evidence>
<sequence length="106" mass="11219">MTDNGGPQVGSSARTLGVRPGTDIPVDQHGNIHPNTGGTGADCRTEYEYRTVSFDFDAAGQLAGERNHGGQYRYGYDAGGSLVSTAYPDGSRLLHCRYGSGHLLQS</sequence>
<evidence type="ECO:0008006" key="4">
    <source>
        <dbReference type="Google" id="ProtNLM"/>
    </source>
</evidence>
<feature type="non-terminal residue" evidence="2">
    <location>
        <position position="106"/>
    </location>
</feature>
<dbReference type="Proteomes" id="UP000480164">
    <property type="component" value="Unassembled WGS sequence"/>
</dbReference>
<dbReference type="NCBIfam" id="TIGR01643">
    <property type="entry name" value="YD_repeat_2x"/>
    <property type="match status" value="1"/>
</dbReference>
<keyword evidence="3" id="KW-1185">Reference proteome</keyword>
<feature type="region of interest" description="Disordered" evidence="1">
    <location>
        <begin position="1"/>
        <end position="41"/>
    </location>
</feature>
<feature type="compositionally biased region" description="Polar residues" evidence="1">
    <location>
        <begin position="1"/>
        <end position="14"/>
    </location>
</feature>
<evidence type="ECO:0000313" key="3">
    <source>
        <dbReference type="Proteomes" id="UP000480164"/>
    </source>
</evidence>
<dbReference type="InterPro" id="IPR006530">
    <property type="entry name" value="YD"/>
</dbReference>
<dbReference type="InterPro" id="IPR031325">
    <property type="entry name" value="RHS_repeat"/>
</dbReference>
<dbReference type="RefSeq" id="WP_154754638.1">
    <property type="nucleotide sequence ID" value="NZ_WLZX01000021.1"/>
</dbReference>
<proteinExistence type="predicted"/>